<reference evidence="3 4" key="1">
    <citation type="submission" date="2020-08" db="EMBL/GenBank/DDBJ databases">
        <title>Genomic Encyclopedia of Type Strains, Phase IV (KMG-IV): sequencing the most valuable type-strain genomes for metagenomic binning, comparative biology and taxonomic classification.</title>
        <authorList>
            <person name="Goeker M."/>
        </authorList>
    </citation>
    <scope>NUCLEOTIDE SEQUENCE [LARGE SCALE GENOMIC DNA]</scope>
    <source>
        <strain evidence="3 4">DSM 26287</strain>
    </source>
</reference>
<dbReference type="RefSeq" id="WP_246454897.1">
    <property type="nucleotide sequence ID" value="NZ_AP027362.1"/>
</dbReference>
<feature type="chain" id="PRO_5031054876" description="Ice-binding protein C-terminal domain-containing protein" evidence="1">
    <location>
        <begin position="23"/>
        <end position="237"/>
    </location>
</feature>
<keyword evidence="1" id="KW-0732">Signal</keyword>
<dbReference type="Pfam" id="PF07589">
    <property type="entry name" value="PEP-CTERM"/>
    <property type="match status" value="1"/>
</dbReference>
<keyword evidence="4" id="KW-1185">Reference proteome</keyword>
<evidence type="ECO:0000313" key="4">
    <source>
        <dbReference type="Proteomes" id="UP000537141"/>
    </source>
</evidence>
<dbReference type="AlphaFoldDB" id="A0A7X0NFW0"/>
<dbReference type="InterPro" id="IPR013424">
    <property type="entry name" value="Ice-binding_C"/>
</dbReference>
<feature type="domain" description="Ice-binding protein C-terminal" evidence="2">
    <location>
        <begin position="213"/>
        <end position="234"/>
    </location>
</feature>
<name>A0A7X0NFW0_9GAMM</name>
<evidence type="ECO:0000259" key="2">
    <source>
        <dbReference type="Pfam" id="PF07589"/>
    </source>
</evidence>
<dbReference type="EMBL" id="JACHHU010000006">
    <property type="protein sequence ID" value="MBB6542541.1"/>
    <property type="molecule type" value="Genomic_DNA"/>
</dbReference>
<gene>
    <name evidence="3" type="ORF">HNQ55_001040</name>
</gene>
<sequence>MLNKAIKTLSLSLLFVAGSSSATIIDYYDTIANGHNQFDTTVISSGGVVSSVTLANLSYGNSWDIGDFVITTTNGANKGIDPASTDNATGQMIGINPNDANDNGAGSGITFTFDNAINALGFEVGDWATCCFLPSELFISFDGGTAIKVASATQATDNPATAAGGNSGDAFFVGAIDDSATFTTVTFFGNGFGEYLTAGGTIKYAAVEVGSISVPEPSTFAILALGMIGLASRRFKK</sequence>
<accession>A0A7X0NFW0</accession>
<dbReference type="Proteomes" id="UP000537141">
    <property type="component" value="Unassembled WGS sequence"/>
</dbReference>
<evidence type="ECO:0000256" key="1">
    <source>
        <dbReference type="SAM" id="SignalP"/>
    </source>
</evidence>
<evidence type="ECO:0000313" key="3">
    <source>
        <dbReference type="EMBL" id="MBB6542541.1"/>
    </source>
</evidence>
<feature type="signal peptide" evidence="1">
    <location>
        <begin position="1"/>
        <end position="22"/>
    </location>
</feature>
<dbReference type="NCBIfam" id="TIGR02595">
    <property type="entry name" value="PEP_CTERM"/>
    <property type="match status" value="1"/>
</dbReference>
<organism evidence="3 4">
    <name type="scientific">Thalassotalea piscium</name>
    <dbReference type="NCBI Taxonomy" id="1230533"/>
    <lineage>
        <taxon>Bacteria</taxon>
        <taxon>Pseudomonadati</taxon>
        <taxon>Pseudomonadota</taxon>
        <taxon>Gammaproteobacteria</taxon>
        <taxon>Alteromonadales</taxon>
        <taxon>Colwelliaceae</taxon>
        <taxon>Thalassotalea</taxon>
    </lineage>
</organism>
<proteinExistence type="predicted"/>
<comment type="caution">
    <text evidence="3">The sequence shown here is derived from an EMBL/GenBank/DDBJ whole genome shotgun (WGS) entry which is preliminary data.</text>
</comment>
<protein>
    <recommendedName>
        <fullName evidence="2">Ice-binding protein C-terminal domain-containing protein</fullName>
    </recommendedName>
</protein>